<dbReference type="Proteomes" id="UP001204746">
    <property type="component" value="Unassembled WGS sequence"/>
</dbReference>
<dbReference type="InterPro" id="IPR044770">
    <property type="entry name" value="MFS_spinster-like"/>
</dbReference>
<keyword evidence="5 7" id="KW-0472">Membrane</keyword>
<dbReference type="InterPro" id="IPR036259">
    <property type="entry name" value="MFS_trans_sf"/>
</dbReference>
<dbReference type="Gene3D" id="1.20.1250.20">
    <property type="entry name" value="MFS general substrate transporter like domains"/>
    <property type="match status" value="1"/>
</dbReference>
<gene>
    <name evidence="8" type="ORF">NP777_33970</name>
</gene>
<feature type="transmembrane region" description="Helical" evidence="7">
    <location>
        <begin position="106"/>
        <end position="126"/>
    </location>
</feature>
<dbReference type="PANTHER" id="PTHR23505:SF79">
    <property type="entry name" value="PROTEIN SPINSTER"/>
    <property type="match status" value="1"/>
</dbReference>
<dbReference type="InterPro" id="IPR004156">
    <property type="entry name" value="OATP"/>
</dbReference>
<evidence type="ECO:0000256" key="4">
    <source>
        <dbReference type="ARBA" id="ARBA00022989"/>
    </source>
</evidence>
<dbReference type="RefSeq" id="WP_256654021.1">
    <property type="nucleotide sequence ID" value="NZ_JANIAA010000032.1"/>
</dbReference>
<organism evidence="8 9">
    <name type="scientific">Streptomyces rugosispiralis</name>
    <dbReference type="NCBI Taxonomy" id="2967341"/>
    <lineage>
        <taxon>Bacteria</taxon>
        <taxon>Bacillati</taxon>
        <taxon>Actinomycetota</taxon>
        <taxon>Actinomycetes</taxon>
        <taxon>Kitasatosporales</taxon>
        <taxon>Streptomycetaceae</taxon>
        <taxon>Streptomyces</taxon>
    </lineage>
</organism>
<comment type="subcellular location">
    <subcellularLocation>
        <location evidence="1">Membrane</location>
        <topology evidence="1">Multi-pass membrane protein</topology>
    </subcellularLocation>
</comment>
<accession>A0ABT1V795</accession>
<keyword evidence="2" id="KW-0813">Transport</keyword>
<feature type="transmembrane region" description="Helical" evidence="7">
    <location>
        <begin position="72"/>
        <end position="94"/>
    </location>
</feature>
<reference evidence="8 9" key="1">
    <citation type="submission" date="2022-07" db="EMBL/GenBank/DDBJ databases">
        <authorList>
            <person name="Phongsopitanun W."/>
            <person name="Tanasupawat S."/>
        </authorList>
    </citation>
    <scope>NUCLEOTIDE SEQUENCE [LARGE SCALE GENOMIC DNA]</scope>
    <source>
        <strain evidence="8 9">RCU-064</strain>
    </source>
</reference>
<evidence type="ECO:0008006" key="10">
    <source>
        <dbReference type="Google" id="ProtNLM"/>
    </source>
</evidence>
<evidence type="ECO:0000313" key="9">
    <source>
        <dbReference type="Proteomes" id="UP001204746"/>
    </source>
</evidence>
<keyword evidence="4 7" id="KW-1133">Transmembrane helix</keyword>
<comment type="caution">
    <text evidence="8">The sequence shown here is derived from an EMBL/GenBank/DDBJ whole genome shotgun (WGS) entry which is preliminary data.</text>
</comment>
<evidence type="ECO:0000256" key="5">
    <source>
        <dbReference type="ARBA" id="ARBA00023136"/>
    </source>
</evidence>
<feature type="transmembrane region" description="Helical" evidence="7">
    <location>
        <begin position="192"/>
        <end position="215"/>
    </location>
</feature>
<dbReference type="SUPFAM" id="SSF103473">
    <property type="entry name" value="MFS general substrate transporter"/>
    <property type="match status" value="1"/>
</dbReference>
<keyword evidence="9" id="KW-1185">Reference proteome</keyword>
<keyword evidence="3 7" id="KW-0812">Transmembrane</keyword>
<evidence type="ECO:0000313" key="8">
    <source>
        <dbReference type="EMBL" id="MCQ8193176.1"/>
    </source>
</evidence>
<name>A0ABT1V795_9ACTN</name>
<dbReference type="Pfam" id="PF03137">
    <property type="entry name" value="OATP"/>
    <property type="match status" value="1"/>
</dbReference>
<evidence type="ECO:0000256" key="3">
    <source>
        <dbReference type="ARBA" id="ARBA00022692"/>
    </source>
</evidence>
<feature type="transmembrane region" description="Helical" evidence="7">
    <location>
        <begin position="34"/>
        <end position="57"/>
    </location>
</feature>
<evidence type="ECO:0000256" key="2">
    <source>
        <dbReference type="ARBA" id="ARBA00022448"/>
    </source>
</evidence>
<proteinExistence type="predicted"/>
<sequence length="241" mass="24369">MVQRQAAPHRTARRGGSAEPAPVRALLPRLVSSVSVVCAYIGSGPQMFIAMALLAWMPSFLNRHYSMPTAKAGLAAGVFALITGVGMIGGGMVADRVSRRAGAAKWTVAIVCSLGSLVLLTAGFQLPTGAPQLVLIGAGALLSNATAGPAAAMVAHLTPAIAATAMATLTLANSLLGLAPGPAVTGALADRVGLLGALRAVPLVAVASGAAFIIGKSCYERDLRRLDALSDMALRNPEPRS</sequence>
<feature type="transmembrane region" description="Helical" evidence="7">
    <location>
        <begin position="132"/>
        <end position="154"/>
    </location>
</feature>
<feature type="transmembrane region" description="Helical" evidence="7">
    <location>
        <begin position="161"/>
        <end position="180"/>
    </location>
</feature>
<keyword evidence="6" id="KW-1015">Disulfide bond</keyword>
<dbReference type="PANTHER" id="PTHR23505">
    <property type="entry name" value="SPINSTER"/>
    <property type="match status" value="1"/>
</dbReference>
<protein>
    <recommendedName>
        <fullName evidence="10">MFS transporter</fullName>
    </recommendedName>
</protein>
<evidence type="ECO:0000256" key="1">
    <source>
        <dbReference type="ARBA" id="ARBA00004141"/>
    </source>
</evidence>
<dbReference type="EMBL" id="JANIAA010000032">
    <property type="protein sequence ID" value="MCQ8193176.1"/>
    <property type="molecule type" value="Genomic_DNA"/>
</dbReference>
<evidence type="ECO:0000256" key="7">
    <source>
        <dbReference type="SAM" id="Phobius"/>
    </source>
</evidence>
<evidence type="ECO:0000256" key="6">
    <source>
        <dbReference type="ARBA" id="ARBA00023157"/>
    </source>
</evidence>